<accession>A0A2K1JIT4</accession>
<gene>
    <name evidence="1" type="ORF">PHYPA_018870</name>
</gene>
<dbReference type="InParanoid" id="A0A2K1JIT4"/>
<reference evidence="1 3" key="1">
    <citation type="journal article" date="2008" name="Science">
        <title>The Physcomitrella genome reveals evolutionary insights into the conquest of land by plants.</title>
        <authorList>
            <person name="Rensing S."/>
            <person name="Lang D."/>
            <person name="Zimmer A."/>
            <person name="Terry A."/>
            <person name="Salamov A."/>
            <person name="Shapiro H."/>
            <person name="Nishiyama T."/>
            <person name="Perroud P.-F."/>
            <person name="Lindquist E."/>
            <person name="Kamisugi Y."/>
            <person name="Tanahashi T."/>
            <person name="Sakakibara K."/>
            <person name="Fujita T."/>
            <person name="Oishi K."/>
            <person name="Shin-I T."/>
            <person name="Kuroki Y."/>
            <person name="Toyoda A."/>
            <person name="Suzuki Y."/>
            <person name="Hashimoto A."/>
            <person name="Yamaguchi K."/>
            <person name="Sugano A."/>
            <person name="Kohara Y."/>
            <person name="Fujiyama A."/>
            <person name="Anterola A."/>
            <person name="Aoki S."/>
            <person name="Ashton N."/>
            <person name="Barbazuk W.B."/>
            <person name="Barker E."/>
            <person name="Bennetzen J."/>
            <person name="Bezanilla M."/>
            <person name="Blankenship R."/>
            <person name="Cho S.H."/>
            <person name="Dutcher S."/>
            <person name="Estelle M."/>
            <person name="Fawcett J.A."/>
            <person name="Gundlach H."/>
            <person name="Hanada K."/>
            <person name="Heyl A."/>
            <person name="Hicks K.A."/>
            <person name="Hugh J."/>
            <person name="Lohr M."/>
            <person name="Mayer K."/>
            <person name="Melkozernov A."/>
            <person name="Murata T."/>
            <person name="Nelson D."/>
            <person name="Pils B."/>
            <person name="Prigge M."/>
            <person name="Reiss B."/>
            <person name="Renner T."/>
            <person name="Rombauts S."/>
            <person name="Rushton P."/>
            <person name="Sanderfoot A."/>
            <person name="Schween G."/>
            <person name="Shiu S.-H."/>
            <person name="Stueber K."/>
            <person name="Theodoulou F.L."/>
            <person name="Tu H."/>
            <person name="Van de Peer Y."/>
            <person name="Verrier P.J."/>
            <person name="Waters E."/>
            <person name="Wood A."/>
            <person name="Yang L."/>
            <person name="Cove D."/>
            <person name="Cuming A."/>
            <person name="Hasebe M."/>
            <person name="Lucas S."/>
            <person name="Mishler D.B."/>
            <person name="Reski R."/>
            <person name="Grigoriev I."/>
            <person name="Quatrano R.S."/>
            <person name="Boore J.L."/>
        </authorList>
    </citation>
    <scope>NUCLEOTIDE SEQUENCE [LARGE SCALE GENOMIC DNA]</scope>
    <source>
        <strain evidence="2 3">cv. Gransden 2004</strain>
    </source>
</reference>
<dbReference type="Proteomes" id="UP000006727">
    <property type="component" value="Chromosome 14"/>
</dbReference>
<organism evidence="1">
    <name type="scientific">Physcomitrium patens</name>
    <name type="common">Spreading-leaved earth moss</name>
    <name type="synonym">Physcomitrella patens</name>
    <dbReference type="NCBI Taxonomy" id="3218"/>
    <lineage>
        <taxon>Eukaryota</taxon>
        <taxon>Viridiplantae</taxon>
        <taxon>Streptophyta</taxon>
        <taxon>Embryophyta</taxon>
        <taxon>Bryophyta</taxon>
        <taxon>Bryophytina</taxon>
        <taxon>Bryopsida</taxon>
        <taxon>Funariidae</taxon>
        <taxon>Funariales</taxon>
        <taxon>Funariaceae</taxon>
        <taxon>Physcomitrium</taxon>
    </lineage>
</organism>
<evidence type="ECO:0000313" key="2">
    <source>
        <dbReference type="EnsemblPlants" id="Pp3c14_22210V3.1"/>
    </source>
</evidence>
<dbReference type="AlphaFoldDB" id="A0A2K1JIT4"/>
<reference evidence="2" key="3">
    <citation type="submission" date="2020-12" db="UniProtKB">
        <authorList>
            <consortium name="EnsemblPlants"/>
        </authorList>
    </citation>
    <scope>IDENTIFICATION</scope>
</reference>
<evidence type="ECO:0000313" key="3">
    <source>
        <dbReference type="Proteomes" id="UP000006727"/>
    </source>
</evidence>
<sequence length="213" mass="24083">MHYRSCAFVDFISEELKIWSGLYVVVNTVFSQFFEDVERGEGHLIKLSTSFGKLLQEELKSSQQEKELVYRRARLHLADEHLLQSVTSVNQLANMEAELEQALKLVRTRKSNVSSAYKAANSMQKQGEAALQDFMEQQTNTSRTIVPALKSREIGSQSGASPSLNGFCPRATSQFNLHNLGQMDELVGVNRSLQIYDTPLEQTDGQYEEQKKS</sequence>
<keyword evidence="3" id="KW-1185">Reference proteome</keyword>
<protein>
    <submittedName>
        <fullName evidence="1 2">Uncharacterized protein</fullName>
    </submittedName>
</protein>
<dbReference type="EMBL" id="ABEU02000014">
    <property type="protein sequence ID" value="PNR41467.1"/>
    <property type="molecule type" value="Genomic_DNA"/>
</dbReference>
<evidence type="ECO:0000313" key="1">
    <source>
        <dbReference type="EMBL" id="PNR41467.1"/>
    </source>
</evidence>
<name>A0A2K1JIT4_PHYPA</name>
<dbReference type="EnsemblPlants" id="Pp3c14_22210V3.1">
    <property type="protein sequence ID" value="Pp3c14_22210V3.1"/>
    <property type="gene ID" value="Pp3c14_22210"/>
</dbReference>
<dbReference type="Gramene" id="Pp3c14_22210V3.1">
    <property type="protein sequence ID" value="Pp3c14_22210V3.1"/>
    <property type="gene ID" value="Pp3c14_22210"/>
</dbReference>
<proteinExistence type="predicted"/>
<reference evidence="1 3" key="2">
    <citation type="journal article" date="2018" name="Plant J.">
        <title>The Physcomitrella patens chromosome-scale assembly reveals moss genome structure and evolution.</title>
        <authorList>
            <person name="Lang D."/>
            <person name="Ullrich K.K."/>
            <person name="Murat F."/>
            <person name="Fuchs J."/>
            <person name="Jenkins J."/>
            <person name="Haas F.B."/>
            <person name="Piednoel M."/>
            <person name="Gundlach H."/>
            <person name="Van Bel M."/>
            <person name="Meyberg R."/>
            <person name="Vives C."/>
            <person name="Morata J."/>
            <person name="Symeonidi A."/>
            <person name="Hiss M."/>
            <person name="Muchero W."/>
            <person name="Kamisugi Y."/>
            <person name="Saleh O."/>
            <person name="Blanc G."/>
            <person name="Decker E.L."/>
            <person name="van Gessel N."/>
            <person name="Grimwood J."/>
            <person name="Hayes R.D."/>
            <person name="Graham S.W."/>
            <person name="Gunter L.E."/>
            <person name="McDaniel S.F."/>
            <person name="Hoernstein S.N.W."/>
            <person name="Larsson A."/>
            <person name="Li F.W."/>
            <person name="Perroud P.F."/>
            <person name="Phillips J."/>
            <person name="Ranjan P."/>
            <person name="Rokshar D.S."/>
            <person name="Rothfels C.J."/>
            <person name="Schneider L."/>
            <person name="Shu S."/>
            <person name="Stevenson D.W."/>
            <person name="Thummler F."/>
            <person name="Tillich M."/>
            <person name="Villarreal Aguilar J.C."/>
            <person name="Widiez T."/>
            <person name="Wong G.K."/>
            <person name="Wymore A."/>
            <person name="Zhang Y."/>
            <person name="Zimmer A.D."/>
            <person name="Quatrano R.S."/>
            <person name="Mayer K.F.X."/>
            <person name="Goodstein D."/>
            <person name="Casacuberta J.M."/>
            <person name="Vandepoele K."/>
            <person name="Reski R."/>
            <person name="Cuming A.C."/>
            <person name="Tuskan G.A."/>
            <person name="Maumus F."/>
            <person name="Salse J."/>
            <person name="Schmutz J."/>
            <person name="Rensing S.A."/>
        </authorList>
    </citation>
    <scope>NUCLEOTIDE SEQUENCE [LARGE SCALE GENOMIC DNA]</scope>
    <source>
        <strain evidence="2 3">cv. Gransden 2004</strain>
    </source>
</reference>